<comment type="subcellular location">
    <subcellularLocation>
        <location evidence="1">Cell inner membrane</location>
        <topology evidence="1">Multi-pass membrane protein</topology>
    </subcellularLocation>
    <subcellularLocation>
        <location evidence="13">Cell membrane</location>
        <topology evidence="13">Multi-pass membrane protein</topology>
    </subcellularLocation>
</comment>
<evidence type="ECO:0000313" key="18">
    <source>
        <dbReference type="Proteomes" id="UP000664771"/>
    </source>
</evidence>
<evidence type="ECO:0000256" key="2">
    <source>
        <dbReference type="ARBA" id="ARBA00010527"/>
    </source>
</evidence>
<dbReference type="RefSeq" id="WP_207878566.1">
    <property type="nucleotide sequence ID" value="NZ_JAFVMF010000001.1"/>
</dbReference>
<evidence type="ECO:0000259" key="15">
    <source>
        <dbReference type="Pfam" id="PF02096"/>
    </source>
</evidence>
<keyword evidence="10 13" id="KW-0143">Chaperone</keyword>
<dbReference type="CDD" id="cd19961">
    <property type="entry name" value="EcYidC-like_peri"/>
    <property type="match status" value="1"/>
</dbReference>
<evidence type="ECO:0000256" key="12">
    <source>
        <dbReference type="ARBA" id="ARBA00033342"/>
    </source>
</evidence>
<feature type="transmembrane region" description="Helical" evidence="13">
    <location>
        <begin position="520"/>
        <end position="545"/>
    </location>
</feature>
<comment type="caution">
    <text evidence="17">The sequence shown here is derived from an EMBL/GenBank/DDBJ whole genome shotgun (WGS) entry which is preliminary data.</text>
</comment>
<dbReference type="PRINTS" id="PR01900">
    <property type="entry name" value="YIDCPROTEIN"/>
</dbReference>
<evidence type="ECO:0000256" key="10">
    <source>
        <dbReference type="ARBA" id="ARBA00023186"/>
    </source>
</evidence>
<evidence type="ECO:0000256" key="9">
    <source>
        <dbReference type="ARBA" id="ARBA00023136"/>
    </source>
</evidence>
<keyword evidence="9 13" id="KW-0472">Membrane</keyword>
<feature type="transmembrane region" description="Helical" evidence="13">
    <location>
        <begin position="351"/>
        <end position="374"/>
    </location>
</feature>
<comment type="similarity">
    <text evidence="2 13">Belongs to the OXA1/ALB3/YidC family. Type 1 subfamily.</text>
</comment>
<feature type="domain" description="Membrane insertase YidC/Oxa/ALB C-terminal" evidence="15">
    <location>
        <begin position="359"/>
        <end position="559"/>
    </location>
</feature>
<protein>
    <recommendedName>
        <fullName evidence="3 13">Membrane protein insertase YidC</fullName>
    </recommendedName>
    <alternativeName>
        <fullName evidence="12 13">Foldase YidC</fullName>
    </alternativeName>
    <alternativeName>
        <fullName evidence="11 13">Membrane integrase YidC</fullName>
    </alternativeName>
    <alternativeName>
        <fullName evidence="13">Membrane protein YidC</fullName>
    </alternativeName>
</protein>
<comment type="caution">
    <text evidence="13">Lacks conserved residue(s) required for the propagation of feature annotation.</text>
</comment>
<evidence type="ECO:0000256" key="3">
    <source>
        <dbReference type="ARBA" id="ARBA00015325"/>
    </source>
</evidence>
<sequence length="579" mass="64153">MDIRRVILATLLSALVLLGFDYFMPQPKPQPAVATQEHADTQASRPPSAAAPGSAAADDGVPARLPIDAVDVSGSVNLRGARLDDLVLRGYHETVKPGSPLVRVLEAQGQPHPTYVEFGWYGQPGQTVRLPDAHSVWKTDAQKLGSNSPVTLSWSNDAGLTFEIVLAIDRDYMFTVTQRVRNATGDQVALVPYSRVVRAYTPEETGGMLVHEGPISVINGRMEEGSYKSLRTNSTAPNFVSWSASGTGGWAGITDKYWLAAVVPDQKSDVNGTYGFDTPAGAYEVGFTGRAPVTVAANGVGESTAHVFAGAKEVRLLERYENELHIPDFWKAVDFGWFAFLTRPVFFVLDWLYQLFGNFGLALLTFTLIVKTLFFPLAAKGFRSAAAMRSVQPKMQAIRERYKSDPVQMNQKIMQLYREEGVNPASGCLPLLIQAPVFWCLYKDLYVTIEMRHAPFFGWIHDLSAPDPTNLFNLFGLIPWDPTTLSGMLLLGVWPILYGATMFLMQKMNPATVDPAQKQIFMAMPFIFTFFMARQPVGLVIYYCWNNLLTVAQQMVIQRVHRDRSKTTIIPPAKKARKG</sequence>
<dbReference type="Pfam" id="PF02096">
    <property type="entry name" value="60KD_IMP"/>
    <property type="match status" value="1"/>
</dbReference>
<dbReference type="CDD" id="cd20070">
    <property type="entry name" value="5TM_YidC_Alb3"/>
    <property type="match status" value="1"/>
</dbReference>
<dbReference type="InterPro" id="IPR047196">
    <property type="entry name" value="YidC_ALB_C"/>
</dbReference>
<evidence type="ECO:0000256" key="5">
    <source>
        <dbReference type="ARBA" id="ARBA00022475"/>
    </source>
</evidence>
<evidence type="ECO:0000256" key="13">
    <source>
        <dbReference type="HAMAP-Rule" id="MF_01810"/>
    </source>
</evidence>
<evidence type="ECO:0000256" key="11">
    <source>
        <dbReference type="ARBA" id="ARBA00033245"/>
    </source>
</evidence>
<dbReference type="Proteomes" id="UP000664771">
    <property type="component" value="Unassembled WGS sequence"/>
</dbReference>
<feature type="region of interest" description="Disordered" evidence="14">
    <location>
        <begin position="29"/>
        <end position="60"/>
    </location>
</feature>
<feature type="transmembrane region" description="Helical" evidence="13">
    <location>
        <begin position="485"/>
        <end position="505"/>
    </location>
</feature>
<gene>
    <name evidence="13 17" type="primary">yidC</name>
    <name evidence="17" type="ORF">J2D73_01150</name>
</gene>
<dbReference type="Pfam" id="PF14849">
    <property type="entry name" value="YidC_periplas"/>
    <property type="match status" value="1"/>
</dbReference>
<reference evidence="17 18" key="1">
    <citation type="submission" date="2021-03" db="EMBL/GenBank/DDBJ databases">
        <title>The complete genome sequence of Acetobacter sacchari TBRC 11175.</title>
        <authorList>
            <person name="Charoenyingcharoen P."/>
            <person name="Yukphan P."/>
        </authorList>
    </citation>
    <scope>NUCLEOTIDE SEQUENCE [LARGE SCALE GENOMIC DNA]</scope>
    <source>
        <strain evidence="17 18">TBRC 11175</strain>
    </source>
</reference>
<organism evidence="17 18">
    <name type="scientific">Acetobacter sacchari</name>
    <dbReference type="NCBI Taxonomy" id="2661687"/>
    <lineage>
        <taxon>Bacteria</taxon>
        <taxon>Pseudomonadati</taxon>
        <taxon>Pseudomonadota</taxon>
        <taxon>Alphaproteobacteria</taxon>
        <taxon>Acetobacterales</taxon>
        <taxon>Acetobacteraceae</taxon>
        <taxon>Acetobacter</taxon>
    </lineage>
</organism>
<proteinExistence type="inferred from homology"/>
<dbReference type="PANTHER" id="PTHR12428:SF65">
    <property type="entry name" value="CYTOCHROME C OXIDASE ASSEMBLY PROTEIN COX18, MITOCHONDRIAL"/>
    <property type="match status" value="1"/>
</dbReference>
<dbReference type="HAMAP" id="MF_01810">
    <property type="entry name" value="YidC_type1"/>
    <property type="match status" value="1"/>
</dbReference>
<dbReference type="InterPro" id="IPR028055">
    <property type="entry name" value="YidC/Oxa/ALB_C"/>
</dbReference>
<dbReference type="InterPro" id="IPR001708">
    <property type="entry name" value="YidC/ALB3/OXA1/COX18"/>
</dbReference>
<feature type="domain" description="Membrane insertase YidC N-terminal" evidence="16">
    <location>
        <begin position="65"/>
        <end position="347"/>
    </location>
</feature>
<evidence type="ECO:0000313" key="17">
    <source>
        <dbReference type="EMBL" id="MBO1358405.1"/>
    </source>
</evidence>
<dbReference type="NCBIfam" id="TIGR03592">
    <property type="entry name" value="yidC_oxa1_cterm"/>
    <property type="match status" value="1"/>
</dbReference>
<dbReference type="InterPro" id="IPR028053">
    <property type="entry name" value="Membr_insert_YidC_N"/>
</dbReference>
<keyword evidence="6 13" id="KW-0812">Transmembrane</keyword>
<evidence type="ECO:0000256" key="7">
    <source>
        <dbReference type="ARBA" id="ARBA00022927"/>
    </source>
</evidence>
<dbReference type="PANTHER" id="PTHR12428">
    <property type="entry name" value="OXA1"/>
    <property type="match status" value="1"/>
</dbReference>
<evidence type="ECO:0000259" key="16">
    <source>
        <dbReference type="Pfam" id="PF14849"/>
    </source>
</evidence>
<feature type="compositionally biased region" description="Low complexity" evidence="14">
    <location>
        <begin position="43"/>
        <end position="57"/>
    </location>
</feature>
<evidence type="ECO:0000256" key="4">
    <source>
        <dbReference type="ARBA" id="ARBA00022448"/>
    </source>
</evidence>
<accession>A0ABS3LR64</accession>
<dbReference type="Gene3D" id="2.70.98.90">
    <property type="match status" value="1"/>
</dbReference>
<keyword evidence="7 13" id="KW-0653">Protein transport</keyword>
<evidence type="ECO:0000256" key="1">
    <source>
        <dbReference type="ARBA" id="ARBA00004429"/>
    </source>
</evidence>
<keyword evidence="8 13" id="KW-1133">Transmembrane helix</keyword>
<comment type="subunit">
    <text evidence="13">Interacts with the Sec translocase complex via SecD. Specifically interacts with transmembrane segments of nascent integral membrane proteins during membrane integration.</text>
</comment>
<evidence type="ECO:0000256" key="8">
    <source>
        <dbReference type="ARBA" id="ARBA00022989"/>
    </source>
</evidence>
<dbReference type="PRINTS" id="PR00701">
    <property type="entry name" value="60KDINNERMP"/>
</dbReference>
<dbReference type="InterPro" id="IPR038221">
    <property type="entry name" value="YidC_periplasmic_sf"/>
</dbReference>
<name>A0ABS3LR64_9PROT</name>
<dbReference type="EMBL" id="JAFVMF010000001">
    <property type="protein sequence ID" value="MBO1358405.1"/>
    <property type="molecule type" value="Genomic_DNA"/>
</dbReference>
<evidence type="ECO:0000256" key="14">
    <source>
        <dbReference type="SAM" id="MobiDB-lite"/>
    </source>
</evidence>
<dbReference type="InterPro" id="IPR019998">
    <property type="entry name" value="Membr_insert_YidC"/>
</dbReference>
<keyword evidence="5 13" id="KW-1003">Cell membrane</keyword>
<comment type="function">
    <text evidence="13">Required for the insertion and/or proper folding and/or complex formation of integral membrane proteins into the membrane. Involved in integration of membrane proteins that insert both dependently and independently of the Sec translocase complex, as well as at least some lipoproteins. Aids folding of multispanning membrane proteins.</text>
</comment>
<keyword evidence="4 13" id="KW-0813">Transport</keyword>
<dbReference type="NCBIfam" id="NF002353">
    <property type="entry name" value="PRK01318.1-4"/>
    <property type="match status" value="1"/>
</dbReference>
<dbReference type="NCBIfam" id="TIGR03593">
    <property type="entry name" value="yidC_nterm"/>
    <property type="match status" value="1"/>
</dbReference>
<keyword evidence="18" id="KW-1185">Reference proteome</keyword>
<evidence type="ECO:0000256" key="6">
    <source>
        <dbReference type="ARBA" id="ARBA00022692"/>
    </source>
</evidence>